<organism evidence="2 3">
    <name type="scientific">Bionectria ochroleuca</name>
    <name type="common">Gliocladium roseum</name>
    <dbReference type="NCBI Taxonomy" id="29856"/>
    <lineage>
        <taxon>Eukaryota</taxon>
        <taxon>Fungi</taxon>
        <taxon>Dikarya</taxon>
        <taxon>Ascomycota</taxon>
        <taxon>Pezizomycotina</taxon>
        <taxon>Sordariomycetes</taxon>
        <taxon>Hypocreomycetidae</taxon>
        <taxon>Hypocreales</taxon>
        <taxon>Bionectriaceae</taxon>
        <taxon>Clonostachys</taxon>
    </lineage>
</organism>
<feature type="region of interest" description="Disordered" evidence="1">
    <location>
        <begin position="512"/>
        <end position="532"/>
    </location>
</feature>
<evidence type="ECO:0000313" key="3">
    <source>
        <dbReference type="Proteomes" id="UP000766486"/>
    </source>
</evidence>
<reference evidence="2 3" key="1">
    <citation type="submission" date="2019-06" db="EMBL/GenBank/DDBJ databases">
        <authorList>
            <person name="Broberg M."/>
        </authorList>
    </citation>
    <scope>NUCLEOTIDE SEQUENCE [LARGE SCALE GENOMIC DNA]</scope>
</reference>
<feature type="region of interest" description="Disordered" evidence="1">
    <location>
        <begin position="1"/>
        <end position="22"/>
    </location>
</feature>
<gene>
    <name evidence="2" type="ORF">CLO192961_LOCUS110796</name>
</gene>
<feature type="region of interest" description="Disordered" evidence="1">
    <location>
        <begin position="115"/>
        <end position="256"/>
    </location>
</feature>
<name>A0ABY6TXA4_BIOOC</name>
<feature type="compositionally biased region" description="Basic and acidic residues" evidence="1">
    <location>
        <begin position="658"/>
        <end position="680"/>
    </location>
</feature>
<feature type="compositionally biased region" description="Basic and acidic residues" evidence="1">
    <location>
        <begin position="198"/>
        <end position="215"/>
    </location>
</feature>
<feature type="region of interest" description="Disordered" evidence="1">
    <location>
        <begin position="83"/>
        <end position="103"/>
    </location>
</feature>
<evidence type="ECO:0000313" key="2">
    <source>
        <dbReference type="EMBL" id="VUC23331.1"/>
    </source>
</evidence>
<feature type="region of interest" description="Disordered" evidence="1">
    <location>
        <begin position="559"/>
        <end position="601"/>
    </location>
</feature>
<accession>A0ABY6TXA4</accession>
<sequence>MADIDLDIDITQPLGSSGLAGDEDLIDYEDDYSHENISAIEGSNAPSQNFQNEDPIGEINADTIHAKPGTHVLLEESEVGELGLSSAELGGDEGLRGDEDQQELPYEQLGNLETEAFEQSSIAVDIHDVDGSSHDEHRPALEKLDNHDLNEEQHPHPPELDDADIEGYEKIEIEDYDKDEGHSHGLDVETLAFGGDEPASHDEGDTDEPELKDQNVNELDVQDDLMDGHHTHESLDHSHGQPGGEISDSGKLDSHDLDDEITWEDEEEAQAKGATEETDKSTEGFVAAEEDTAEGEQTQQSPTPHEDSESTTDDTEAVETQHLDQEAGMDHDHLGTDNEGTENESLEFPAVVVHYKGEGFPLFSLSSEGFFTETSILDDTIEGLLASFRTELSNELSAEDDLVLQIDELGLEYAESHPHDLLCTCTLRQILEIFDMLVKNQDPDGTRTLYTYLSTKPNPPKRWEALLESAASGHGLEEVMHIFNPRIPTSTEPEAWEGSEEYGLLDEYESVEDDQAEATYEDTEEQNEEEIDTAEANHAQEEVDHADPATGYIDRQEAEEPDRITDNDDLEQEPVANESDQLDSEQPTIQATKNVSSTSNVESDYVINANSHIELIDIDQDEEVDFGLGDDAPVTSQHIAEEELDDELSGSTTTNTLHADETDDQHVRFLEDQAPHHENDDQYQVDLAEIDWNEAEENEITTGGESTTTPAKRSYPTDPQDVDENSDAKRRRSS</sequence>
<protein>
    <submittedName>
        <fullName evidence="2">Uncharacterized protein</fullName>
    </submittedName>
</protein>
<feature type="compositionally biased region" description="Polar residues" evidence="1">
    <location>
        <begin position="584"/>
        <end position="601"/>
    </location>
</feature>
<dbReference type="EMBL" id="CABFNS010000702">
    <property type="protein sequence ID" value="VUC23331.1"/>
    <property type="molecule type" value="Genomic_DNA"/>
</dbReference>
<dbReference type="Pfam" id="PF10336">
    <property type="entry name" value="DUF2420"/>
    <property type="match status" value="1"/>
</dbReference>
<feature type="compositionally biased region" description="Basic and acidic residues" evidence="1">
    <location>
        <begin position="167"/>
        <end position="187"/>
    </location>
</feature>
<evidence type="ECO:0000256" key="1">
    <source>
        <dbReference type="SAM" id="MobiDB-lite"/>
    </source>
</evidence>
<feature type="region of interest" description="Disordered" evidence="1">
    <location>
        <begin position="289"/>
        <end position="318"/>
    </location>
</feature>
<feature type="compositionally biased region" description="Acidic residues" evidence="1">
    <location>
        <begin position="688"/>
        <end position="699"/>
    </location>
</feature>
<dbReference type="Proteomes" id="UP000766486">
    <property type="component" value="Unassembled WGS sequence"/>
</dbReference>
<comment type="caution">
    <text evidence="2">The sequence shown here is derived from an EMBL/GenBank/DDBJ whole genome shotgun (WGS) entry which is preliminary data.</text>
</comment>
<feature type="region of interest" description="Disordered" evidence="1">
    <location>
        <begin position="626"/>
        <end position="734"/>
    </location>
</feature>
<feature type="compositionally biased region" description="Basic and acidic residues" evidence="1">
    <location>
        <begin position="226"/>
        <end position="239"/>
    </location>
</feature>
<keyword evidence="3" id="KW-1185">Reference proteome</keyword>
<proteinExistence type="predicted"/>
<feature type="compositionally biased region" description="Polar residues" evidence="1">
    <location>
        <begin position="700"/>
        <end position="711"/>
    </location>
</feature>
<feature type="compositionally biased region" description="Basic and acidic residues" evidence="1">
    <location>
        <begin position="125"/>
        <end position="159"/>
    </location>
</feature>
<dbReference type="InterPro" id="IPR018822">
    <property type="entry name" value="UPF0646"/>
</dbReference>